<accession>A0ACC2P5Y1</accession>
<proteinExistence type="predicted"/>
<gene>
    <name evidence="1" type="ORF">QAD02_014618</name>
</gene>
<protein>
    <submittedName>
        <fullName evidence="1">Uncharacterized protein</fullName>
    </submittedName>
</protein>
<feature type="non-terminal residue" evidence="1">
    <location>
        <position position="396"/>
    </location>
</feature>
<evidence type="ECO:0000313" key="2">
    <source>
        <dbReference type="Proteomes" id="UP001239111"/>
    </source>
</evidence>
<organism evidence="1 2">
    <name type="scientific">Eretmocerus hayati</name>
    <dbReference type="NCBI Taxonomy" id="131215"/>
    <lineage>
        <taxon>Eukaryota</taxon>
        <taxon>Metazoa</taxon>
        <taxon>Ecdysozoa</taxon>
        <taxon>Arthropoda</taxon>
        <taxon>Hexapoda</taxon>
        <taxon>Insecta</taxon>
        <taxon>Pterygota</taxon>
        <taxon>Neoptera</taxon>
        <taxon>Endopterygota</taxon>
        <taxon>Hymenoptera</taxon>
        <taxon>Apocrita</taxon>
        <taxon>Proctotrupomorpha</taxon>
        <taxon>Chalcidoidea</taxon>
        <taxon>Aphelinidae</taxon>
        <taxon>Aphelininae</taxon>
        <taxon>Eretmocerus</taxon>
    </lineage>
</organism>
<name>A0ACC2P5Y1_9HYME</name>
<reference evidence="1" key="1">
    <citation type="submission" date="2023-04" db="EMBL/GenBank/DDBJ databases">
        <title>A chromosome-level genome assembly of the parasitoid wasp Eretmocerus hayati.</title>
        <authorList>
            <person name="Zhong Y."/>
            <person name="Liu S."/>
            <person name="Liu Y."/>
        </authorList>
    </citation>
    <scope>NUCLEOTIDE SEQUENCE</scope>
    <source>
        <strain evidence="1">ZJU_SS_LIU_2023</strain>
    </source>
</reference>
<sequence>MDAPDTEFKARPYQICLYEKAVHKNSILYLPTGTGKTFIAVLLAKHMSYALTKPFSEGGKRTFFIVNTVALVHQQSAFFSRHTGLTCKGYSGDMQVDFWSRDQWIEELETNQILVMTAQILLNILNPGWVTLDQINLLIFDECHKAVKEHPMRQIMQRFEGFPHSQKPRILAMSASLLNSNVKIEKIEQTLKELEITFDASILTVDALESVKAYATDPKEFIEYYKPAPKSSVVDKIKLLIGYAEEVLKHLKLPEKMDHSASSPEFRPDSKNIKLRRILDDTLEHIDDAGMYGGSLSVLLHMIQLEKIKKSSDDQESIIALDFLITQLMKIRHLLESEMDESNPCQAVMEHSSPKVLKLLEVLLNFKTNLKTKQKFCCIIFVQRRFTAKVLYHILK</sequence>
<dbReference type="EMBL" id="CM056742">
    <property type="protein sequence ID" value="KAJ8678831.1"/>
    <property type="molecule type" value="Genomic_DNA"/>
</dbReference>
<comment type="caution">
    <text evidence="1">The sequence shown here is derived from an EMBL/GenBank/DDBJ whole genome shotgun (WGS) entry which is preliminary data.</text>
</comment>
<dbReference type="Proteomes" id="UP001239111">
    <property type="component" value="Chromosome 2"/>
</dbReference>
<keyword evidence="2" id="KW-1185">Reference proteome</keyword>
<evidence type="ECO:0000313" key="1">
    <source>
        <dbReference type="EMBL" id="KAJ8678831.1"/>
    </source>
</evidence>